<keyword evidence="2" id="KW-0808">Transferase</keyword>
<accession>A0A3A8ICR4</accession>
<reference evidence="3" key="1">
    <citation type="submission" date="2018-09" db="EMBL/GenBank/DDBJ databases">
        <authorList>
            <person name="Livingstone P.G."/>
            <person name="Whitworth D.E."/>
        </authorList>
    </citation>
    <scope>NUCLEOTIDE SEQUENCE [LARGE SCALE GENOMIC DNA]</scope>
    <source>
        <strain evidence="3">CA054A</strain>
    </source>
</reference>
<evidence type="ECO:0000313" key="3">
    <source>
        <dbReference type="Proteomes" id="UP000268094"/>
    </source>
</evidence>
<protein>
    <submittedName>
        <fullName evidence="2">Sensor histidine kinase</fullName>
    </submittedName>
</protein>
<keyword evidence="3" id="KW-1185">Reference proteome</keyword>
<organism evidence="2 3">
    <name type="scientific">Corallococcus terminator</name>
    <dbReference type="NCBI Taxonomy" id="2316733"/>
    <lineage>
        <taxon>Bacteria</taxon>
        <taxon>Pseudomonadati</taxon>
        <taxon>Myxococcota</taxon>
        <taxon>Myxococcia</taxon>
        <taxon>Myxococcales</taxon>
        <taxon>Cystobacterineae</taxon>
        <taxon>Myxococcaceae</taxon>
        <taxon>Corallococcus</taxon>
    </lineage>
</organism>
<comment type="caution">
    <text evidence="2">The sequence shown here is derived from an EMBL/GenBank/DDBJ whole genome shotgun (WGS) entry which is preliminary data.</text>
</comment>
<feature type="domain" description="Histidine kinase/HSP90-like ATPase" evidence="1">
    <location>
        <begin position="1"/>
        <end position="36"/>
    </location>
</feature>
<dbReference type="InterPro" id="IPR036890">
    <property type="entry name" value="HATPase_C_sf"/>
</dbReference>
<dbReference type="EMBL" id="RAVZ01000312">
    <property type="protein sequence ID" value="RKG76181.1"/>
    <property type="molecule type" value="Genomic_DNA"/>
</dbReference>
<dbReference type="Proteomes" id="UP000268094">
    <property type="component" value="Unassembled WGS sequence"/>
</dbReference>
<evidence type="ECO:0000259" key="1">
    <source>
        <dbReference type="Pfam" id="PF02518"/>
    </source>
</evidence>
<sequence>LGLALVRRIIVAHGGRLTLESQPGQGTTARVLLPATGAADTPDGRLVAGHLS</sequence>
<dbReference type="CDD" id="cd00075">
    <property type="entry name" value="HATPase"/>
    <property type="match status" value="1"/>
</dbReference>
<dbReference type="Gene3D" id="3.30.565.10">
    <property type="entry name" value="Histidine kinase-like ATPase, C-terminal domain"/>
    <property type="match status" value="1"/>
</dbReference>
<evidence type="ECO:0000313" key="2">
    <source>
        <dbReference type="EMBL" id="RKG76181.1"/>
    </source>
</evidence>
<dbReference type="SUPFAM" id="SSF55874">
    <property type="entry name" value="ATPase domain of HSP90 chaperone/DNA topoisomerase II/histidine kinase"/>
    <property type="match status" value="1"/>
</dbReference>
<dbReference type="InterPro" id="IPR003594">
    <property type="entry name" value="HATPase_dom"/>
</dbReference>
<proteinExistence type="predicted"/>
<dbReference type="AlphaFoldDB" id="A0A3A8ICR4"/>
<dbReference type="GO" id="GO:0016301">
    <property type="term" value="F:kinase activity"/>
    <property type="evidence" value="ECO:0007669"/>
    <property type="project" value="UniProtKB-KW"/>
</dbReference>
<dbReference type="Pfam" id="PF02518">
    <property type="entry name" value="HATPase_c"/>
    <property type="match status" value="1"/>
</dbReference>
<feature type="non-terminal residue" evidence="2">
    <location>
        <position position="1"/>
    </location>
</feature>
<gene>
    <name evidence="2" type="ORF">D7V88_32630</name>
</gene>
<keyword evidence="2" id="KW-0418">Kinase</keyword>
<name>A0A3A8ICR4_9BACT</name>